<dbReference type="STRING" id="400727.A0A2T7PLF9"/>
<evidence type="ECO:0000259" key="3">
    <source>
        <dbReference type="PROSITE" id="PS50235"/>
    </source>
</evidence>
<dbReference type="PROSITE" id="PS00973">
    <property type="entry name" value="USP_2"/>
    <property type="match status" value="1"/>
</dbReference>
<dbReference type="InterPro" id="IPR050164">
    <property type="entry name" value="Peptidase_C19"/>
</dbReference>
<dbReference type="OrthoDB" id="2420415at2759"/>
<dbReference type="PANTHER" id="PTHR24006:SF908">
    <property type="entry name" value="DEUBIQUITINATING APOPTOTIC INHIBITOR, ISOFORM A"/>
    <property type="match status" value="1"/>
</dbReference>
<dbReference type="InterPro" id="IPR018200">
    <property type="entry name" value="USP_CS"/>
</dbReference>
<dbReference type="EC" id="3.4.19.12" evidence="1"/>
<feature type="domain" description="USP" evidence="3">
    <location>
        <begin position="260"/>
        <end position="707"/>
    </location>
</feature>
<dbReference type="GO" id="GO:0005634">
    <property type="term" value="C:nucleus"/>
    <property type="evidence" value="ECO:0007669"/>
    <property type="project" value="TreeGrafter"/>
</dbReference>
<keyword evidence="5" id="KW-1185">Reference proteome</keyword>
<dbReference type="InterPro" id="IPR038765">
    <property type="entry name" value="Papain-like_cys_pep_sf"/>
</dbReference>
<evidence type="ECO:0000313" key="5">
    <source>
        <dbReference type="Proteomes" id="UP000245119"/>
    </source>
</evidence>
<dbReference type="PROSITE" id="PS00972">
    <property type="entry name" value="USP_1"/>
    <property type="match status" value="1"/>
</dbReference>
<dbReference type="InterPro" id="IPR028889">
    <property type="entry name" value="USP"/>
</dbReference>
<sequence>MLIKFREFLPKGDLAARLALPLLRVLAANTIPSDQVLVCQFVKNVSAVAEFLQLIWYIPVEVVRNAVKSLVADSNISDAALYNSLQFIIDWLAWPTCRDIDDWIICYLKELAVAKKYSILINISVNKIEQVLEKMQYAPMRKAAFNVLSHMLLSFQHSPVLFHKILGRISNILNTLAMEGSEASLQCRTHLATLVHCLMFLHTGFPDLYDPILDLIKDVPCPSTQEIQSRLTDNRWCSQQSGGQAPVMPGDIEKSDTGKTGIFNLGNTCYMNSILQTLFMCDEFRRNVLARVPSPQEGLLSHLQQVFAFLLFSQRPAIAPMTFLAASRPSWFTPGQQQDCSEFLKFLLDEMHEQELKVMKKQVVRCGSDASLIGLAAIKSPSTNSLQQEGQGNAGFSLVKEMFGGKVRTTVMCLTCKQESHNVESFIDIPLAFPQSGTSGLASAASPMSLVGGGGQAPQSQILKQRLVIKQEESADSGQAVCLSELLNHYLSTERMEGDNKYQCDRCGQLQDGERTNTIVESPQYLILTLLRFAYDAQLQARSKVFQEVIYPRTLAIPVKKNGSPCITASSKCGEHHKTLLEYMPQNLPPGTSPDDCELYGLCSVVVHSGASSDCGHYYCYSRHSDIGDVNTVIHSLESMKGAALVQESRSRGDLEDCAKELEVDLLPDKWFMFNDNRVSHASFSSFQQISHRFTKDTPYVLVYKRLNVGYNEASSVVDPPLRADLRETVSKDNIQFLKEQEQTAKAKSARSQSSSSPFTFWEDPDSDQGPPGSCGGGGLGGFDSSGARFVF</sequence>
<dbReference type="GO" id="GO:0016579">
    <property type="term" value="P:protein deubiquitination"/>
    <property type="evidence" value="ECO:0007669"/>
    <property type="project" value="InterPro"/>
</dbReference>
<evidence type="ECO:0000313" key="4">
    <source>
        <dbReference type="EMBL" id="PVD34232.1"/>
    </source>
</evidence>
<evidence type="ECO:0000256" key="1">
    <source>
        <dbReference type="RuleBase" id="RU366025"/>
    </source>
</evidence>
<keyword evidence="1" id="KW-0833">Ubl conjugation pathway</keyword>
<dbReference type="GO" id="GO:0004843">
    <property type="term" value="F:cysteine-type deubiquitinase activity"/>
    <property type="evidence" value="ECO:0007669"/>
    <property type="project" value="UniProtKB-UniRule"/>
</dbReference>
<evidence type="ECO:0000256" key="2">
    <source>
        <dbReference type="SAM" id="MobiDB-lite"/>
    </source>
</evidence>
<dbReference type="EMBL" id="PZQS01000003">
    <property type="protein sequence ID" value="PVD34232.1"/>
    <property type="molecule type" value="Genomic_DNA"/>
</dbReference>
<dbReference type="Gene3D" id="3.90.70.10">
    <property type="entry name" value="Cysteine proteinases"/>
    <property type="match status" value="1"/>
</dbReference>
<dbReference type="PROSITE" id="PS50235">
    <property type="entry name" value="USP_3"/>
    <property type="match status" value="1"/>
</dbReference>
<protein>
    <recommendedName>
        <fullName evidence="1">Ubiquitin carboxyl-terminal hydrolase</fullName>
        <ecNumber evidence="1">3.4.19.12</ecNumber>
    </recommendedName>
</protein>
<proteinExistence type="inferred from homology"/>
<keyword evidence="1" id="KW-0645">Protease</keyword>
<feature type="compositionally biased region" description="Low complexity" evidence="2">
    <location>
        <begin position="746"/>
        <end position="757"/>
    </location>
</feature>
<dbReference type="Proteomes" id="UP000245119">
    <property type="component" value="Linkage Group LG3"/>
</dbReference>
<dbReference type="Pfam" id="PF00443">
    <property type="entry name" value="UCH"/>
    <property type="match status" value="1"/>
</dbReference>
<reference evidence="4 5" key="1">
    <citation type="submission" date="2018-04" db="EMBL/GenBank/DDBJ databases">
        <title>The genome of golden apple snail Pomacea canaliculata provides insight into stress tolerance and invasive adaptation.</title>
        <authorList>
            <person name="Liu C."/>
            <person name="Liu B."/>
            <person name="Ren Y."/>
            <person name="Zhang Y."/>
            <person name="Wang H."/>
            <person name="Li S."/>
            <person name="Jiang F."/>
            <person name="Yin L."/>
            <person name="Zhang G."/>
            <person name="Qian W."/>
            <person name="Fan W."/>
        </authorList>
    </citation>
    <scope>NUCLEOTIDE SEQUENCE [LARGE SCALE GENOMIC DNA]</scope>
    <source>
        <strain evidence="4">SZHN2017</strain>
        <tissue evidence="4">Muscle</tissue>
    </source>
</reference>
<organism evidence="4 5">
    <name type="scientific">Pomacea canaliculata</name>
    <name type="common">Golden apple snail</name>
    <dbReference type="NCBI Taxonomy" id="400727"/>
    <lineage>
        <taxon>Eukaryota</taxon>
        <taxon>Metazoa</taxon>
        <taxon>Spiralia</taxon>
        <taxon>Lophotrochozoa</taxon>
        <taxon>Mollusca</taxon>
        <taxon>Gastropoda</taxon>
        <taxon>Caenogastropoda</taxon>
        <taxon>Architaenioglossa</taxon>
        <taxon>Ampullarioidea</taxon>
        <taxon>Ampullariidae</taxon>
        <taxon>Pomacea</taxon>
    </lineage>
</organism>
<feature type="region of interest" description="Disordered" evidence="2">
    <location>
        <begin position="742"/>
        <end position="792"/>
    </location>
</feature>
<dbReference type="GO" id="GO:0005829">
    <property type="term" value="C:cytosol"/>
    <property type="evidence" value="ECO:0007669"/>
    <property type="project" value="TreeGrafter"/>
</dbReference>
<gene>
    <name evidence="4" type="ORF">C0Q70_05500</name>
</gene>
<dbReference type="PANTHER" id="PTHR24006">
    <property type="entry name" value="UBIQUITIN CARBOXYL-TERMINAL HYDROLASE"/>
    <property type="match status" value="1"/>
</dbReference>
<dbReference type="InterPro" id="IPR001394">
    <property type="entry name" value="Peptidase_C19_UCH"/>
</dbReference>
<comment type="catalytic activity">
    <reaction evidence="1">
        <text>Thiol-dependent hydrolysis of ester, thioester, amide, peptide and isopeptide bonds formed by the C-terminal Gly of ubiquitin (a 76-residue protein attached to proteins as an intracellular targeting signal).</text>
        <dbReference type="EC" id="3.4.19.12"/>
    </reaction>
</comment>
<feature type="compositionally biased region" description="Gly residues" evidence="2">
    <location>
        <begin position="773"/>
        <end position="784"/>
    </location>
</feature>
<comment type="caution">
    <text evidence="4">The sequence shown here is derived from an EMBL/GenBank/DDBJ whole genome shotgun (WGS) entry which is preliminary data.</text>
</comment>
<dbReference type="AlphaFoldDB" id="A0A2T7PLF9"/>
<accession>A0A2T7PLF9</accession>
<dbReference type="Pfam" id="PF21246">
    <property type="entry name" value="Usp38-like_N"/>
    <property type="match status" value="1"/>
</dbReference>
<dbReference type="InterPro" id="IPR049407">
    <property type="entry name" value="Usp38-like_N"/>
</dbReference>
<dbReference type="GO" id="GO:0006508">
    <property type="term" value="P:proteolysis"/>
    <property type="evidence" value="ECO:0007669"/>
    <property type="project" value="UniProtKB-KW"/>
</dbReference>
<comment type="similarity">
    <text evidence="1">Belongs to the peptidase C19 family.</text>
</comment>
<keyword evidence="1" id="KW-0788">Thiol protease</keyword>
<keyword evidence="1" id="KW-0378">Hydrolase</keyword>
<dbReference type="SUPFAM" id="SSF54001">
    <property type="entry name" value="Cysteine proteinases"/>
    <property type="match status" value="1"/>
</dbReference>
<name>A0A2T7PLF9_POMCA</name>